<keyword evidence="6 9" id="KW-1133">Transmembrane helix</keyword>
<dbReference type="InterPro" id="IPR038076">
    <property type="entry name" value="MgtE_N_sf"/>
</dbReference>
<comment type="subcellular location">
    <subcellularLocation>
        <location evidence="9">Cell membrane</location>
        <topology evidence="9">Multi-pass membrane protein</topology>
    </subcellularLocation>
    <subcellularLocation>
        <location evidence="1">Membrane</location>
        <topology evidence="1">Multi-pass membrane protein</topology>
    </subcellularLocation>
</comment>
<dbReference type="AlphaFoldDB" id="A0A317T831"/>
<dbReference type="EMBL" id="PDNZ01000002">
    <property type="protein sequence ID" value="PWW82688.1"/>
    <property type="molecule type" value="Genomic_DNA"/>
</dbReference>
<comment type="similarity">
    <text evidence="2 9">Belongs to the SLC41A transporter family.</text>
</comment>
<evidence type="ECO:0000259" key="10">
    <source>
        <dbReference type="PROSITE" id="PS51371"/>
    </source>
</evidence>
<feature type="transmembrane region" description="Helical" evidence="9">
    <location>
        <begin position="395"/>
        <end position="420"/>
    </location>
</feature>
<keyword evidence="3 9" id="KW-0813">Transport</keyword>
<feature type="transmembrane region" description="Helical" evidence="9">
    <location>
        <begin position="359"/>
        <end position="383"/>
    </location>
</feature>
<feature type="transmembrane region" description="Helical" evidence="9">
    <location>
        <begin position="432"/>
        <end position="459"/>
    </location>
</feature>
<reference evidence="12" key="1">
    <citation type="submission" date="2017-10" db="EMBL/GenBank/DDBJ databases">
        <authorList>
            <person name="Gaisin V.A."/>
            <person name="Rysina M.S."/>
            <person name="Grouzdev D.S."/>
        </authorList>
    </citation>
    <scope>NUCLEOTIDE SEQUENCE [LARGE SCALE GENOMIC DNA]</scope>
    <source>
        <strain evidence="12">V1</strain>
    </source>
</reference>
<feature type="domain" description="CBS" evidence="10">
    <location>
        <begin position="200"/>
        <end position="257"/>
    </location>
</feature>
<sequence length="460" mass="51255">MIGTPILPEIRELIERRNFSALQRIFTDWLPVDLAELISDLPENEQAILYRLLPRGVATETFEYLDIDSQQNLLTALTKKDVTHILNSMSPDDRTEMLEELPSNVVQELLKLLSFEEFKIAKTLLAYSEDSVGRLMSPDYISIKKDWTITEVLDYIRKYGHDSETLNVIYVVDDYGKLIGELAARELLLSQPEKKVKDLISEEKIITLTATQDQQDALETFKRYDRVALPVVDSNGYLIGIVTVDDMLDVAEEEETEDIQKFGGIEALDEPYMDLPILEVIKKRGVWLVVLFLGEMLTASAMAFFEDELAKAIVLATFIPLIISSGGNSGSQAATLIIRALALGEITIKDWWRVMRREILSGLALGSLLGLIGVFRVVFWSIILGSYNIEWLTVGYTVGVSLIGVVLLGTLAGSMLPLLLQRWGLDPATSSAPFVATIVDVAGIIIYFSVATVFLSGILL</sequence>
<dbReference type="NCBIfam" id="TIGR00400">
    <property type="entry name" value="mgtE"/>
    <property type="match status" value="1"/>
</dbReference>
<keyword evidence="9" id="KW-1003">Cell membrane</keyword>
<dbReference type="Gene3D" id="1.10.357.20">
    <property type="entry name" value="SLC41 divalent cation transporters, integral membrane domain"/>
    <property type="match status" value="1"/>
</dbReference>
<keyword evidence="8" id="KW-0129">CBS domain</keyword>
<dbReference type="InterPro" id="IPR000644">
    <property type="entry name" value="CBS_dom"/>
</dbReference>
<dbReference type="SMART" id="SM00116">
    <property type="entry name" value="CBS"/>
    <property type="match status" value="2"/>
</dbReference>
<dbReference type="Proteomes" id="UP000246278">
    <property type="component" value="Unassembled WGS sequence"/>
</dbReference>
<evidence type="ECO:0000256" key="9">
    <source>
        <dbReference type="RuleBase" id="RU362011"/>
    </source>
</evidence>
<keyword evidence="7 9" id="KW-0472">Membrane</keyword>
<evidence type="ECO:0000256" key="5">
    <source>
        <dbReference type="ARBA" id="ARBA00022842"/>
    </source>
</evidence>
<dbReference type="Pfam" id="PF00571">
    <property type="entry name" value="CBS"/>
    <property type="match status" value="2"/>
</dbReference>
<dbReference type="Pfam" id="PF03448">
    <property type="entry name" value="MgtE_N"/>
    <property type="match status" value="1"/>
</dbReference>
<dbReference type="GO" id="GO:0015095">
    <property type="term" value="F:magnesium ion transmembrane transporter activity"/>
    <property type="evidence" value="ECO:0007669"/>
    <property type="project" value="UniProtKB-UniRule"/>
</dbReference>
<evidence type="ECO:0000256" key="2">
    <source>
        <dbReference type="ARBA" id="ARBA00009749"/>
    </source>
</evidence>
<evidence type="ECO:0000256" key="3">
    <source>
        <dbReference type="ARBA" id="ARBA00022448"/>
    </source>
</evidence>
<evidence type="ECO:0000256" key="6">
    <source>
        <dbReference type="ARBA" id="ARBA00022989"/>
    </source>
</evidence>
<dbReference type="InterPro" id="IPR036739">
    <property type="entry name" value="SLC41_membr_dom_sf"/>
</dbReference>
<keyword evidence="12" id="KW-1185">Reference proteome</keyword>
<dbReference type="InterPro" id="IPR006668">
    <property type="entry name" value="Mg_transptr_MgtE_intracell_dom"/>
</dbReference>
<evidence type="ECO:0000256" key="7">
    <source>
        <dbReference type="ARBA" id="ARBA00023136"/>
    </source>
</evidence>
<feature type="domain" description="CBS" evidence="10">
    <location>
        <begin position="136"/>
        <end position="199"/>
    </location>
</feature>
<evidence type="ECO:0000256" key="1">
    <source>
        <dbReference type="ARBA" id="ARBA00004141"/>
    </source>
</evidence>
<dbReference type="SMART" id="SM00924">
    <property type="entry name" value="MgtE_N"/>
    <property type="match status" value="1"/>
</dbReference>
<evidence type="ECO:0000313" key="12">
    <source>
        <dbReference type="Proteomes" id="UP000246278"/>
    </source>
</evidence>
<dbReference type="OrthoDB" id="9790355at2"/>
<dbReference type="Pfam" id="PF01769">
    <property type="entry name" value="MgtE"/>
    <property type="match status" value="1"/>
</dbReference>
<evidence type="ECO:0000256" key="4">
    <source>
        <dbReference type="ARBA" id="ARBA00022692"/>
    </source>
</evidence>
<dbReference type="InterPro" id="IPR006667">
    <property type="entry name" value="SLC41_membr_dom"/>
</dbReference>
<keyword evidence="4 9" id="KW-0812">Transmembrane</keyword>
<dbReference type="GO" id="GO:0046872">
    <property type="term" value="F:metal ion binding"/>
    <property type="evidence" value="ECO:0007669"/>
    <property type="project" value="UniProtKB-KW"/>
</dbReference>
<comment type="caution">
    <text evidence="9">Lacks conserved residue(s) required for the propagation of feature annotation.</text>
</comment>
<comment type="caution">
    <text evidence="11">The sequence shown here is derived from an EMBL/GenBank/DDBJ whole genome shotgun (WGS) entry which is preliminary data.</text>
</comment>
<dbReference type="GO" id="GO:0005886">
    <property type="term" value="C:plasma membrane"/>
    <property type="evidence" value="ECO:0007669"/>
    <property type="project" value="UniProtKB-SubCell"/>
</dbReference>
<dbReference type="Gene3D" id="1.25.60.10">
    <property type="entry name" value="MgtE N-terminal domain-like"/>
    <property type="match status" value="1"/>
</dbReference>
<dbReference type="InterPro" id="IPR006669">
    <property type="entry name" value="MgtE_transporter"/>
</dbReference>
<evidence type="ECO:0000256" key="8">
    <source>
        <dbReference type="PROSITE-ProRule" id="PRU00703"/>
    </source>
</evidence>
<dbReference type="PANTHER" id="PTHR43773:SF1">
    <property type="entry name" value="MAGNESIUM TRANSPORTER MGTE"/>
    <property type="match status" value="1"/>
</dbReference>
<proteinExistence type="inferred from homology"/>
<gene>
    <name evidence="11" type="primary">mgtE</name>
    <name evidence="11" type="ORF">CR164_02770</name>
</gene>
<dbReference type="InterPro" id="IPR046342">
    <property type="entry name" value="CBS_dom_sf"/>
</dbReference>
<dbReference type="SUPFAM" id="SSF161093">
    <property type="entry name" value="MgtE membrane domain-like"/>
    <property type="match status" value="1"/>
</dbReference>
<dbReference type="CDD" id="cd04606">
    <property type="entry name" value="CBS_pair_Mg_transporter"/>
    <property type="match status" value="1"/>
</dbReference>
<dbReference type="PROSITE" id="PS51371">
    <property type="entry name" value="CBS"/>
    <property type="match status" value="2"/>
</dbReference>
<organism evidence="11 12">
    <name type="scientific">Prosthecochloris marina</name>
    <dbReference type="NCBI Taxonomy" id="2017681"/>
    <lineage>
        <taxon>Bacteria</taxon>
        <taxon>Pseudomonadati</taxon>
        <taxon>Chlorobiota</taxon>
        <taxon>Chlorobiia</taxon>
        <taxon>Chlorobiales</taxon>
        <taxon>Chlorobiaceae</taxon>
        <taxon>Prosthecochloris</taxon>
    </lineage>
</organism>
<evidence type="ECO:0000313" key="11">
    <source>
        <dbReference type="EMBL" id="PWW82688.1"/>
    </source>
</evidence>
<keyword evidence="5 9" id="KW-0460">Magnesium</keyword>
<dbReference type="SUPFAM" id="SSF54631">
    <property type="entry name" value="CBS-domain pair"/>
    <property type="match status" value="1"/>
</dbReference>
<dbReference type="RefSeq" id="WP_110022404.1">
    <property type="nucleotide sequence ID" value="NZ_PDNZ01000002.1"/>
</dbReference>
<dbReference type="PANTHER" id="PTHR43773">
    <property type="entry name" value="MAGNESIUM TRANSPORTER MGTE"/>
    <property type="match status" value="1"/>
</dbReference>
<accession>A0A317T831</accession>
<keyword evidence="9" id="KW-0479">Metal-binding</keyword>
<name>A0A317T831_9CHLB</name>
<dbReference type="Gene3D" id="3.10.580.10">
    <property type="entry name" value="CBS-domain"/>
    <property type="match status" value="1"/>
</dbReference>
<dbReference type="SUPFAM" id="SSF158791">
    <property type="entry name" value="MgtE N-terminal domain-like"/>
    <property type="match status" value="1"/>
</dbReference>
<protein>
    <recommendedName>
        <fullName evidence="9">Magnesium transporter MgtE</fullName>
    </recommendedName>
</protein>
<comment type="function">
    <text evidence="9">Acts as a magnesium transporter.</text>
</comment>
<comment type="subunit">
    <text evidence="9">Homodimer.</text>
</comment>